<accession>A0ABT6FAR2</accession>
<proteinExistence type="predicted"/>
<evidence type="ECO:0000313" key="2">
    <source>
        <dbReference type="EMBL" id="MDG3004674.1"/>
    </source>
</evidence>
<dbReference type="InterPro" id="IPR011990">
    <property type="entry name" value="TPR-like_helical_dom_sf"/>
</dbReference>
<evidence type="ECO:0000256" key="1">
    <source>
        <dbReference type="SAM" id="MobiDB-lite"/>
    </source>
</evidence>
<reference evidence="2 3" key="1">
    <citation type="submission" date="2023-03" db="EMBL/GenBank/DDBJ databases">
        <title>Paludisphaera mucosa sp. nov. a novel planctomycete from northern fen.</title>
        <authorList>
            <person name="Ivanova A."/>
        </authorList>
    </citation>
    <scope>NUCLEOTIDE SEQUENCE [LARGE SCALE GENOMIC DNA]</scope>
    <source>
        <strain evidence="2 3">Pla2</strain>
    </source>
</reference>
<gene>
    <name evidence="2" type="ORF">PZE19_12875</name>
</gene>
<dbReference type="Gene3D" id="1.25.40.10">
    <property type="entry name" value="Tetratricopeptide repeat domain"/>
    <property type="match status" value="1"/>
</dbReference>
<evidence type="ECO:0008006" key="4">
    <source>
        <dbReference type="Google" id="ProtNLM"/>
    </source>
</evidence>
<comment type="caution">
    <text evidence="2">The sequence shown here is derived from an EMBL/GenBank/DDBJ whole genome shotgun (WGS) entry which is preliminary data.</text>
</comment>
<evidence type="ECO:0000313" key="3">
    <source>
        <dbReference type="Proteomes" id="UP001216907"/>
    </source>
</evidence>
<protein>
    <recommendedName>
        <fullName evidence="4">Tetratricopeptide repeat protein</fullName>
    </recommendedName>
</protein>
<sequence length="181" mass="20161">MTPSNGHPKDPSRRPNGPGGPQRRPRPGPGGPGPREHRPGPIGLRRVEGELFELVHPACVEETDLDYQEGLEIWKAGEPEEARDALRFALEGCPDNLWVHVALGDLALKEFRDPRLAQGHYGYAFELAQRALPPDFAGRLPREREANRPFFDALQGLIACLRAVGEGREADKLQKLLEKLR</sequence>
<organism evidence="2 3">
    <name type="scientific">Paludisphaera mucosa</name>
    <dbReference type="NCBI Taxonomy" id="3030827"/>
    <lineage>
        <taxon>Bacteria</taxon>
        <taxon>Pseudomonadati</taxon>
        <taxon>Planctomycetota</taxon>
        <taxon>Planctomycetia</taxon>
        <taxon>Isosphaerales</taxon>
        <taxon>Isosphaeraceae</taxon>
        <taxon>Paludisphaera</taxon>
    </lineage>
</organism>
<dbReference type="RefSeq" id="WP_277861028.1">
    <property type="nucleotide sequence ID" value="NZ_JARRAG010000002.1"/>
</dbReference>
<dbReference type="EMBL" id="JARRAG010000002">
    <property type="protein sequence ID" value="MDG3004674.1"/>
    <property type="molecule type" value="Genomic_DNA"/>
</dbReference>
<dbReference type="SUPFAM" id="SSF48452">
    <property type="entry name" value="TPR-like"/>
    <property type="match status" value="1"/>
</dbReference>
<dbReference type="Proteomes" id="UP001216907">
    <property type="component" value="Unassembled WGS sequence"/>
</dbReference>
<name>A0ABT6FAR2_9BACT</name>
<keyword evidence="3" id="KW-1185">Reference proteome</keyword>
<feature type="region of interest" description="Disordered" evidence="1">
    <location>
        <begin position="1"/>
        <end position="42"/>
    </location>
</feature>